<evidence type="ECO:0000313" key="10">
    <source>
        <dbReference type="Proteomes" id="UP000727654"/>
    </source>
</evidence>
<evidence type="ECO:0000313" key="9">
    <source>
        <dbReference type="EMBL" id="CAG9170754.1"/>
    </source>
</evidence>
<comment type="similarity">
    <text evidence="2 7">Belongs to the DedA family.</text>
</comment>
<feature type="transmembrane region" description="Helical" evidence="7">
    <location>
        <begin position="20"/>
        <end position="46"/>
    </location>
</feature>
<keyword evidence="3 7" id="KW-1003">Cell membrane</keyword>
<evidence type="ECO:0000256" key="6">
    <source>
        <dbReference type="ARBA" id="ARBA00023136"/>
    </source>
</evidence>
<comment type="caution">
    <text evidence="9">The sequence shown here is derived from an EMBL/GenBank/DDBJ whole genome shotgun (WGS) entry which is preliminary data.</text>
</comment>
<feature type="transmembrane region" description="Helical" evidence="7">
    <location>
        <begin position="186"/>
        <end position="205"/>
    </location>
</feature>
<name>A0ABM8WTG1_9BURK</name>
<comment type="subcellular location">
    <subcellularLocation>
        <location evidence="1 7">Cell membrane</location>
        <topology evidence="1 7">Multi-pass membrane protein</topology>
    </subcellularLocation>
</comment>
<dbReference type="Pfam" id="PF09335">
    <property type="entry name" value="VTT_dom"/>
    <property type="match status" value="1"/>
</dbReference>
<feature type="domain" description="VTT" evidence="8">
    <location>
        <begin position="48"/>
        <end position="172"/>
    </location>
</feature>
<sequence length="214" mass="23180">MGSMSLWELFLNFDQHLGAAIAHYGPLVYAILFAVVFAEIGVLPLFFLPGDPLLFICGAFCASGYLNLWVLMPVLFAAALGGSLLNYSVGRVIGMRVLSRPWRWVDQSALQRTHLFYAEHGDVTFLLSPFIAVVRTFAPFVGGIAGMGAARFLLAAAAGALLWSVSLPVLGYFFGNVPQVRDHMGAIVLSGIVIGVGALVVTHTWRSLRARARR</sequence>
<dbReference type="PANTHER" id="PTHR30353:SF0">
    <property type="entry name" value="TRANSMEMBRANE PROTEIN"/>
    <property type="match status" value="1"/>
</dbReference>
<evidence type="ECO:0000256" key="3">
    <source>
        <dbReference type="ARBA" id="ARBA00022475"/>
    </source>
</evidence>
<keyword evidence="10" id="KW-1185">Reference proteome</keyword>
<dbReference type="RefSeq" id="WP_224079441.1">
    <property type="nucleotide sequence ID" value="NZ_CAJZAI010000003.1"/>
</dbReference>
<dbReference type="PANTHER" id="PTHR30353">
    <property type="entry name" value="INNER MEMBRANE PROTEIN DEDA-RELATED"/>
    <property type="match status" value="1"/>
</dbReference>
<evidence type="ECO:0000256" key="2">
    <source>
        <dbReference type="ARBA" id="ARBA00010792"/>
    </source>
</evidence>
<keyword evidence="5 7" id="KW-1133">Transmembrane helix</keyword>
<evidence type="ECO:0000256" key="5">
    <source>
        <dbReference type="ARBA" id="ARBA00022989"/>
    </source>
</evidence>
<dbReference type="InterPro" id="IPR032816">
    <property type="entry name" value="VTT_dom"/>
</dbReference>
<protein>
    <submittedName>
        <fullName evidence="9">Protein DedA</fullName>
    </submittedName>
</protein>
<evidence type="ECO:0000256" key="1">
    <source>
        <dbReference type="ARBA" id="ARBA00004651"/>
    </source>
</evidence>
<organism evidence="9 10">
    <name type="scientific">Cupriavidus laharis</name>
    <dbReference type="NCBI Taxonomy" id="151654"/>
    <lineage>
        <taxon>Bacteria</taxon>
        <taxon>Pseudomonadati</taxon>
        <taxon>Pseudomonadota</taxon>
        <taxon>Betaproteobacteria</taxon>
        <taxon>Burkholderiales</taxon>
        <taxon>Burkholderiaceae</taxon>
        <taxon>Cupriavidus</taxon>
    </lineage>
</organism>
<evidence type="ECO:0000256" key="4">
    <source>
        <dbReference type="ARBA" id="ARBA00022692"/>
    </source>
</evidence>
<dbReference type="InterPro" id="IPR032818">
    <property type="entry name" value="DedA-like"/>
</dbReference>
<keyword evidence="6 7" id="KW-0472">Membrane</keyword>
<accession>A0ABM8WTG1</accession>
<keyword evidence="4 7" id="KW-0812">Transmembrane</keyword>
<evidence type="ECO:0000259" key="8">
    <source>
        <dbReference type="Pfam" id="PF09335"/>
    </source>
</evidence>
<gene>
    <name evidence="9" type="primary">dedA_1</name>
    <name evidence="9" type="ORF">LMG23992_01798</name>
</gene>
<proteinExistence type="inferred from homology"/>
<feature type="transmembrane region" description="Helical" evidence="7">
    <location>
        <begin position="125"/>
        <end position="145"/>
    </location>
</feature>
<evidence type="ECO:0000256" key="7">
    <source>
        <dbReference type="RuleBase" id="RU367016"/>
    </source>
</evidence>
<dbReference type="EMBL" id="CAJZAI010000003">
    <property type="protein sequence ID" value="CAG9170754.1"/>
    <property type="molecule type" value="Genomic_DNA"/>
</dbReference>
<feature type="transmembrane region" description="Helical" evidence="7">
    <location>
        <begin position="53"/>
        <end position="80"/>
    </location>
</feature>
<dbReference type="Proteomes" id="UP000727654">
    <property type="component" value="Unassembled WGS sequence"/>
</dbReference>
<feature type="transmembrane region" description="Helical" evidence="7">
    <location>
        <begin position="152"/>
        <end position="174"/>
    </location>
</feature>
<reference evidence="9 10" key="1">
    <citation type="submission" date="2021-08" db="EMBL/GenBank/DDBJ databases">
        <authorList>
            <person name="Peeters C."/>
        </authorList>
    </citation>
    <scope>NUCLEOTIDE SEQUENCE [LARGE SCALE GENOMIC DNA]</scope>
    <source>
        <strain evidence="9 10">LMG 23992</strain>
    </source>
</reference>